<dbReference type="AlphaFoldDB" id="A0A9W6PES7"/>
<proteinExistence type="predicted"/>
<dbReference type="InterPro" id="IPR047057">
    <property type="entry name" value="MerR_fam"/>
</dbReference>
<dbReference type="Gene3D" id="1.10.1660.10">
    <property type="match status" value="1"/>
</dbReference>
<dbReference type="OrthoDB" id="9809391at2"/>
<dbReference type="SMART" id="SM00422">
    <property type="entry name" value="HTH_MERR"/>
    <property type="match status" value="1"/>
</dbReference>
<comment type="caution">
    <text evidence="3">The sequence shown here is derived from an EMBL/GenBank/DDBJ whole genome shotgun (WGS) entry which is preliminary data.</text>
</comment>
<sequence>MDGDTRYSIGELARRTGLTVKTVRFYSERGIVPPTDRSPAGHRRYDTAAVERLRLVRTLRELGLDLATIREVVDRGLPLPEVAAVQAEALAVQIRVLRLRHAVLTVVAERGLTPEETDPVHRLARLTEDQRRDLVDDFLHAVFDGAATDPVSAGAMRSMTPELSEDPDAEQARAWVELAELALDPDFRAAVRRTAEELAADRARVRTTGPRRDLVAVVRDLVAPALAAGVRPASPQADPVVAALTAHYAQLCGRPDDTGLRRRLLLRLESANDPRRDRYLHLLAVINRWPAPEGPAPALTWSAEALRARTG</sequence>
<dbReference type="InterPro" id="IPR009061">
    <property type="entry name" value="DNA-bd_dom_put_sf"/>
</dbReference>
<evidence type="ECO:0000313" key="3">
    <source>
        <dbReference type="EMBL" id="GLW53567.1"/>
    </source>
</evidence>
<dbReference type="PANTHER" id="PTHR30204">
    <property type="entry name" value="REDOX-CYCLING DRUG-SENSING TRANSCRIPTIONAL ACTIVATOR SOXR"/>
    <property type="match status" value="1"/>
</dbReference>
<name>A0A9W6PES7_9ACTN</name>
<dbReference type="EMBL" id="BSRX01000007">
    <property type="protein sequence ID" value="GLW53567.1"/>
    <property type="molecule type" value="Genomic_DNA"/>
</dbReference>
<dbReference type="PRINTS" id="PR00040">
    <property type="entry name" value="HTHMERR"/>
</dbReference>
<dbReference type="CDD" id="cd00592">
    <property type="entry name" value="HTH_MerR-like"/>
    <property type="match status" value="1"/>
</dbReference>
<protein>
    <submittedName>
        <fullName evidence="3">MerR family transcriptional regulator</fullName>
    </submittedName>
</protein>
<accession>A0A9W6PES7</accession>
<dbReference type="InterPro" id="IPR000551">
    <property type="entry name" value="MerR-type_HTH_dom"/>
</dbReference>
<gene>
    <name evidence="3" type="ORF">Kpho01_15780</name>
</gene>
<keyword evidence="1" id="KW-0238">DNA-binding</keyword>
<dbReference type="PROSITE" id="PS50937">
    <property type="entry name" value="HTH_MERR_2"/>
    <property type="match status" value="1"/>
</dbReference>
<dbReference type="Pfam" id="PF13411">
    <property type="entry name" value="MerR_1"/>
    <property type="match status" value="1"/>
</dbReference>
<dbReference type="RefSeq" id="WP_033254256.1">
    <property type="nucleotide sequence ID" value="NZ_BSRX01000007.1"/>
</dbReference>
<reference evidence="3" key="1">
    <citation type="submission" date="2023-02" db="EMBL/GenBank/DDBJ databases">
        <title>Kitasatospora phosalacinea NBRC 14362.</title>
        <authorList>
            <person name="Ichikawa N."/>
            <person name="Sato H."/>
            <person name="Tonouchi N."/>
        </authorList>
    </citation>
    <scope>NUCLEOTIDE SEQUENCE</scope>
    <source>
        <strain evidence="3">NBRC 14362</strain>
    </source>
</reference>
<dbReference type="Proteomes" id="UP001165143">
    <property type="component" value="Unassembled WGS sequence"/>
</dbReference>
<dbReference type="GO" id="GO:0003677">
    <property type="term" value="F:DNA binding"/>
    <property type="evidence" value="ECO:0007669"/>
    <property type="project" value="UniProtKB-KW"/>
</dbReference>
<dbReference type="SUPFAM" id="SSF46955">
    <property type="entry name" value="Putative DNA-binding domain"/>
    <property type="match status" value="1"/>
</dbReference>
<feature type="domain" description="HTH merR-type" evidence="2">
    <location>
        <begin position="6"/>
        <end position="75"/>
    </location>
</feature>
<evidence type="ECO:0000313" key="4">
    <source>
        <dbReference type="Proteomes" id="UP001165143"/>
    </source>
</evidence>
<organism evidence="3 4">
    <name type="scientific">Kitasatospora phosalacinea</name>
    <dbReference type="NCBI Taxonomy" id="2065"/>
    <lineage>
        <taxon>Bacteria</taxon>
        <taxon>Bacillati</taxon>
        <taxon>Actinomycetota</taxon>
        <taxon>Actinomycetes</taxon>
        <taxon>Kitasatosporales</taxon>
        <taxon>Streptomycetaceae</taxon>
        <taxon>Kitasatospora</taxon>
    </lineage>
</organism>
<evidence type="ECO:0000259" key="2">
    <source>
        <dbReference type="PROSITE" id="PS50937"/>
    </source>
</evidence>
<evidence type="ECO:0000256" key="1">
    <source>
        <dbReference type="ARBA" id="ARBA00023125"/>
    </source>
</evidence>
<dbReference type="GO" id="GO:0003700">
    <property type="term" value="F:DNA-binding transcription factor activity"/>
    <property type="evidence" value="ECO:0007669"/>
    <property type="project" value="InterPro"/>
</dbReference>
<dbReference type="PANTHER" id="PTHR30204:SF93">
    <property type="entry name" value="HTH MERR-TYPE DOMAIN-CONTAINING PROTEIN"/>
    <property type="match status" value="1"/>
</dbReference>